<dbReference type="SUPFAM" id="SSF141868">
    <property type="entry name" value="EAL domain-like"/>
    <property type="match status" value="1"/>
</dbReference>
<sequence>MRLRIKLEILVWLVLVLGLSLITIVFDLHRLMDDYLETGGHSYLQDLFIALNMTGIIGLIYSALRIRDLNAEIDRRITAEDRAEWIACHDPLTNLPNRRALDAKGGAIGLAHAQGMGLVVYSIDLDGFKRANDLWGHDFGDLVLKTVAQRLLDIFPDDHVLRLGGDEFLIVAKRAGCLDLDATGRTILQRIGEPVRIGHRSADIGASVGYALYPEDSTDLLTVIQGADNAMYEAKRRGRNTVTPFQAEIRAVTLRRARMEGELRAAIRMHRIVPYYQPLVDLKTGAIIGFEALARWEITPGQFIAANEFIALAEETGQIAELTDSLFRQACRNALTWPAGTVLSFNISAIQLSDRLLGLRILTMLAETGLPPTRLELEVTETALVQDPQTARLILEQFVGAGISIALDDFGTGHSSLSQLSTYRFDKIKIDRSFISTFEHSEKQDKLVRAIIALGAGLGVKVTAEGIETESQMAKLSALGCDIGQGYLLGRPAPLPASGQGVVNHYAASAGASALSA</sequence>
<dbReference type="InterPro" id="IPR050706">
    <property type="entry name" value="Cyclic-di-GMP_PDE-like"/>
</dbReference>
<dbReference type="CDD" id="cd01948">
    <property type="entry name" value="EAL"/>
    <property type="match status" value="1"/>
</dbReference>
<dbReference type="InterPro" id="IPR043128">
    <property type="entry name" value="Rev_trsase/Diguanyl_cyclase"/>
</dbReference>
<comment type="caution">
    <text evidence="4">The sequence shown here is derived from an EMBL/GenBank/DDBJ whole genome shotgun (WGS) entry which is preliminary data.</text>
</comment>
<accession>A0A1Q9AGY0</accession>
<keyword evidence="1" id="KW-1133">Transmembrane helix</keyword>
<dbReference type="PROSITE" id="PS50883">
    <property type="entry name" value="EAL"/>
    <property type="match status" value="1"/>
</dbReference>
<reference evidence="4 5" key="1">
    <citation type="submission" date="2016-09" db="EMBL/GenBank/DDBJ databases">
        <title>Rhizobium sp. nov., a novel species isolated from the rice rhizosphere.</title>
        <authorList>
            <person name="Zhao J."/>
            <person name="Zhang X."/>
        </authorList>
    </citation>
    <scope>NUCLEOTIDE SEQUENCE [LARGE SCALE GENOMIC DNA]</scope>
    <source>
        <strain evidence="4 5">MH17</strain>
    </source>
</reference>
<evidence type="ECO:0000259" key="2">
    <source>
        <dbReference type="PROSITE" id="PS50883"/>
    </source>
</evidence>
<dbReference type="InterPro" id="IPR000160">
    <property type="entry name" value="GGDEF_dom"/>
</dbReference>
<dbReference type="Gene3D" id="3.20.20.450">
    <property type="entry name" value="EAL domain"/>
    <property type="match status" value="1"/>
</dbReference>
<organism evidence="4 5">
    <name type="scientific">Xaviernesmea rhizosphaerae</name>
    <dbReference type="NCBI Taxonomy" id="1672749"/>
    <lineage>
        <taxon>Bacteria</taxon>
        <taxon>Pseudomonadati</taxon>
        <taxon>Pseudomonadota</taxon>
        <taxon>Alphaproteobacteria</taxon>
        <taxon>Hyphomicrobiales</taxon>
        <taxon>Rhizobiaceae</taxon>
        <taxon>Rhizobium/Agrobacterium group</taxon>
        <taxon>Xaviernesmea</taxon>
    </lineage>
</organism>
<feature type="transmembrane region" description="Helical" evidence="1">
    <location>
        <begin position="47"/>
        <end position="66"/>
    </location>
</feature>
<feature type="transmembrane region" description="Helical" evidence="1">
    <location>
        <begin position="7"/>
        <end position="27"/>
    </location>
</feature>
<dbReference type="InterPro" id="IPR029787">
    <property type="entry name" value="Nucleotide_cyclase"/>
</dbReference>
<evidence type="ECO:0000313" key="4">
    <source>
        <dbReference type="EMBL" id="OLP54491.1"/>
    </source>
</evidence>
<evidence type="ECO:0000256" key="1">
    <source>
        <dbReference type="SAM" id="Phobius"/>
    </source>
</evidence>
<evidence type="ECO:0000313" key="5">
    <source>
        <dbReference type="Proteomes" id="UP000186143"/>
    </source>
</evidence>
<gene>
    <name evidence="4" type="ORF">BJF92_03530</name>
</gene>
<evidence type="ECO:0000259" key="3">
    <source>
        <dbReference type="PROSITE" id="PS50887"/>
    </source>
</evidence>
<keyword evidence="1" id="KW-0472">Membrane</keyword>
<dbReference type="PROSITE" id="PS50887">
    <property type="entry name" value="GGDEF"/>
    <property type="match status" value="1"/>
</dbReference>
<dbReference type="SUPFAM" id="SSF55073">
    <property type="entry name" value="Nucleotide cyclase"/>
    <property type="match status" value="1"/>
</dbReference>
<dbReference type="SMART" id="SM00267">
    <property type="entry name" value="GGDEF"/>
    <property type="match status" value="1"/>
</dbReference>
<dbReference type="GO" id="GO:0071111">
    <property type="term" value="F:cyclic-guanylate-specific phosphodiesterase activity"/>
    <property type="evidence" value="ECO:0007669"/>
    <property type="project" value="InterPro"/>
</dbReference>
<dbReference type="Pfam" id="PF00990">
    <property type="entry name" value="GGDEF"/>
    <property type="match status" value="1"/>
</dbReference>
<feature type="domain" description="GGDEF" evidence="3">
    <location>
        <begin position="116"/>
        <end position="247"/>
    </location>
</feature>
<dbReference type="InterPro" id="IPR001633">
    <property type="entry name" value="EAL_dom"/>
</dbReference>
<dbReference type="CDD" id="cd01949">
    <property type="entry name" value="GGDEF"/>
    <property type="match status" value="1"/>
</dbReference>
<dbReference type="Proteomes" id="UP000186143">
    <property type="component" value="Unassembled WGS sequence"/>
</dbReference>
<dbReference type="Pfam" id="PF00563">
    <property type="entry name" value="EAL"/>
    <property type="match status" value="1"/>
</dbReference>
<protein>
    <submittedName>
        <fullName evidence="4">Diguanylate cyclase</fullName>
    </submittedName>
</protein>
<dbReference type="PANTHER" id="PTHR33121">
    <property type="entry name" value="CYCLIC DI-GMP PHOSPHODIESTERASE PDEF"/>
    <property type="match status" value="1"/>
</dbReference>
<dbReference type="InterPro" id="IPR035919">
    <property type="entry name" value="EAL_sf"/>
</dbReference>
<dbReference type="SMART" id="SM00052">
    <property type="entry name" value="EAL"/>
    <property type="match status" value="1"/>
</dbReference>
<proteinExistence type="predicted"/>
<dbReference type="Gene3D" id="3.30.70.270">
    <property type="match status" value="1"/>
</dbReference>
<dbReference type="PANTHER" id="PTHR33121:SF70">
    <property type="entry name" value="SIGNALING PROTEIN YKOW"/>
    <property type="match status" value="1"/>
</dbReference>
<dbReference type="NCBIfam" id="TIGR00254">
    <property type="entry name" value="GGDEF"/>
    <property type="match status" value="1"/>
</dbReference>
<dbReference type="STRING" id="1672749.BJF92_03530"/>
<dbReference type="EMBL" id="MKIO01000033">
    <property type="protein sequence ID" value="OLP54491.1"/>
    <property type="molecule type" value="Genomic_DNA"/>
</dbReference>
<keyword evidence="1" id="KW-0812">Transmembrane</keyword>
<name>A0A1Q9AGY0_9HYPH</name>
<dbReference type="AlphaFoldDB" id="A0A1Q9AGY0"/>
<feature type="domain" description="EAL" evidence="2">
    <location>
        <begin position="256"/>
        <end position="506"/>
    </location>
</feature>